<dbReference type="Gene3D" id="3.90.1200.10">
    <property type="match status" value="1"/>
</dbReference>
<dbReference type="EMBL" id="CP099490">
    <property type="protein sequence ID" value="USQ76461.1"/>
    <property type="molecule type" value="Genomic_DNA"/>
</dbReference>
<keyword evidence="2" id="KW-1185">Reference proteome</keyword>
<proteinExistence type="predicted"/>
<dbReference type="Proteomes" id="UP001056535">
    <property type="component" value="Chromosome"/>
</dbReference>
<evidence type="ECO:0000313" key="1">
    <source>
        <dbReference type="EMBL" id="USQ76461.1"/>
    </source>
</evidence>
<reference evidence="1" key="1">
    <citation type="submission" date="2022-06" db="EMBL/GenBank/DDBJ databases">
        <title>Ornithinimicrobium JY.X270.</title>
        <authorList>
            <person name="Huang Y."/>
        </authorList>
    </citation>
    <scope>NUCLEOTIDE SEQUENCE</scope>
    <source>
        <strain evidence="1">JY.X270</strain>
    </source>
</reference>
<dbReference type="SUPFAM" id="SSF56112">
    <property type="entry name" value="Protein kinase-like (PK-like)"/>
    <property type="match status" value="1"/>
</dbReference>
<gene>
    <name evidence="1" type="ORF">NF557_00565</name>
</gene>
<name>A0ABY4YIV8_9MICO</name>
<protein>
    <submittedName>
        <fullName evidence="1">Aminoglycoside phosphotransferase family protein</fullName>
    </submittedName>
</protein>
<sequence length="381" mass="41848">MRNRTSALVKRLGKRVIGDWRPGRAAPPPAPRSRADRVAEALDVVRRIEEVEPTLPAPTDLATFHTIDRVVRRPLLDPALMTMMPKSLRGTWAEDRGFEQTSAAIAADVIVLAKFDLGEQVKLRAGYGQARRSLAVQPVGPDGICGVTNSVRAHEVVSRYAPELMPTMLGHGELDDGLRYLVEEWVHGEPLMTSERLAEHATWLLEGLGRVHEGYGVSGRPVTELWGVGFGDQWQRVREADLVPDHVGAAVAELIAADRRVRMSWAHGDLVASNVMSTPDGPKVIDWEHAGERPVMHDAAKLHLFAADKHRLLPLLLAEWGHQPAHDGYTAAEELALVHAKFLVRAPVRMAELAGHRRSGVYASQVTTQAGLLEDVLENVG</sequence>
<evidence type="ECO:0000313" key="2">
    <source>
        <dbReference type="Proteomes" id="UP001056535"/>
    </source>
</evidence>
<accession>A0ABY4YIV8</accession>
<dbReference type="RefSeq" id="WP_252621161.1">
    <property type="nucleotide sequence ID" value="NZ_CP099490.1"/>
</dbReference>
<organism evidence="1 2">
    <name type="scientific">Ornithinimicrobium cryptoxanthini</name>
    <dbReference type="NCBI Taxonomy" id="2934161"/>
    <lineage>
        <taxon>Bacteria</taxon>
        <taxon>Bacillati</taxon>
        <taxon>Actinomycetota</taxon>
        <taxon>Actinomycetes</taxon>
        <taxon>Micrococcales</taxon>
        <taxon>Ornithinimicrobiaceae</taxon>
        <taxon>Ornithinimicrobium</taxon>
    </lineage>
</organism>
<dbReference type="InterPro" id="IPR011009">
    <property type="entry name" value="Kinase-like_dom_sf"/>
</dbReference>